<dbReference type="EMBL" id="JAIWYP010000010">
    <property type="protein sequence ID" value="KAH3755894.1"/>
    <property type="molecule type" value="Genomic_DNA"/>
</dbReference>
<reference evidence="2" key="1">
    <citation type="journal article" date="2019" name="bioRxiv">
        <title>The Genome of the Zebra Mussel, Dreissena polymorpha: A Resource for Invasive Species Research.</title>
        <authorList>
            <person name="McCartney M.A."/>
            <person name="Auch B."/>
            <person name="Kono T."/>
            <person name="Mallez S."/>
            <person name="Zhang Y."/>
            <person name="Obille A."/>
            <person name="Becker A."/>
            <person name="Abrahante J.E."/>
            <person name="Garbe J."/>
            <person name="Badalamenti J.P."/>
            <person name="Herman A."/>
            <person name="Mangelson H."/>
            <person name="Liachko I."/>
            <person name="Sullivan S."/>
            <person name="Sone E.D."/>
            <person name="Koren S."/>
            <person name="Silverstein K.A.T."/>
            <person name="Beckman K.B."/>
            <person name="Gohl D.M."/>
        </authorList>
    </citation>
    <scope>NUCLEOTIDE SEQUENCE</scope>
    <source>
        <strain evidence="2">Duluth1</strain>
        <tissue evidence="2">Whole animal</tissue>
    </source>
</reference>
<accession>A0A9D4DUG8</accession>
<organism evidence="2 3">
    <name type="scientific">Dreissena polymorpha</name>
    <name type="common">Zebra mussel</name>
    <name type="synonym">Mytilus polymorpha</name>
    <dbReference type="NCBI Taxonomy" id="45954"/>
    <lineage>
        <taxon>Eukaryota</taxon>
        <taxon>Metazoa</taxon>
        <taxon>Spiralia</taxon>
        <taxon>Lophotrochozoa</taxon>
        <taxon>Mollusca</taxon>
        <taxon>Bivalvia</taxon>
        <taxon>Autobranchia</taxon>
        <taxon>Heteroconchia</taxon>
        <taxon>Euheterodonta</taxon>
        <taxon>Imparidentia</taxon>
        <taxon>Neoheterodontei</taxon>
        <taxon>Myida</taxon>
        <taxon>Dreissenoidea</taxon>
        <taxon>Dreissenidae</taxon>
        <taxon>Dreissena</taxon>
    </lineage>
</organism>
<evidence type="ECO:0000256" key="1">
    <source>
        <dbReference type="SAM" id="MobiDB-lite"/>
    </source>
</evidence>
<keyword evidence="3" id="KW-1185">Reference proteome</keyword>
<evidence type="ECO:0000313" key="3">
    <source>
        <dbReference type="Proteomes" id="UP000828390"/>
    </source>
</evidence>
<dbReference type="InterPro" id="IPR009003">
    <property type="entry name" value="Peptidase_S1_PA"/>
</dbReference>
<evidence type="ECO:0000313" key="2">
    <source>
        <dbReference type="EMBL" id="KAH3755894.1"/>
    </source>
</evidence>
<protein>
    <recommendedName>
        <fullName evidence="4">Peptidase S1 domain-containing protein</fullName>
    </recommendedName>
</protein>
<dbReference type="Pfam" id="PF15112">
    <property type="entry name" value="DUF4559"/>
    <property type="match status" value="1"/>
</dbReference>
<dbReference type="AlphaFoldDB" id="A0A9D4DUG8"/>
<reference evidence="2" key="2">
    <citation type="submission" date="2020-11" db="EMBL/GenBank/DDBJ databases">
        <authorList>
            <person name="McCartney M.A."/>
            <person name="Auch B."/>
            <person name="Kono T."/>
            <person name="Mallez S."/>
            <person name="Becker A."/>
            <person name="Gohl D.M."/>
            <person name="Silverstein K.A.T."/>
            <person name="Koren S."/>
            <person name="Bechman K.B."/>
            <person name="Herman A."/>
            <person name="Abrahante J.E."/>
            <person name="Garbe J."/>
        </authorList>
    </citation>
    <scope>NUCLEOTIDE SEQUENCE</scope>
    <source>
        <strain evidence="2">Duluth1</strain>
        <tissue evidence="2">Whole animal</tissue>
    </source>
</reference>
<proteinExistence type="predicted"/>
<dbReference type="OrthoDB" id="2339500at2759"/>
<dbReference type="InterPro" id="IPR027897">
    <property type="entry name" value="DUF4559"/>
</dbReference>
<dbReference type="SUPFAM" id="SSF50494">
    <property type="entry name" value="Trypsin-like serine proteases"/>
    <property type="match status" value="1"/>
</dbReference>
<evidence type="ECO:0008006" key="4">
    <source>
        <dbReference type="Google" id="ProtNLM"/>
    </source>
</evidence>
<dbReference type="PANTHER" id="PTHR35083:SF1">
    <property type="entry name" value="RGD1565685 PROTEIN"/>
    <property type="match status" value="1"/>
</dbReference>
<sequence>MMASLANVFADKETNNWFKACIALNITKKGLKDFFDTEINKVCAAVGRSCGQCSIEHLLRCPTQGLCRRKTRQICQFHNGPANQPRNCPSNVCHQVQKNILQKHRFSNPSWRNTHAEKWGSDHWEVAKCYLPPEGYSQVASLDDCDFNGLITILLSCIHFDNCFSFTISPLRGDCLLHKVRNIGRMIRHTANCKVTDSDLGEYFMTLKSLLDDPICLSQYPAAKEALFNLEMIYSENDPLKKSTNDQNQDIFETLKSSNEDEQESKENVKAFADSPKQNNPIRENVLKNFKLRTKIGASKESEMQNKKTGQNKKLYDLCTQFGRKSQKLKDECQTICKLIRKIKDVLDVYPSFTEKDEYSIYFIVSVHKKSDIILKSLSDLDIDYVVKQTAFDHSERSISQPVIEFQMKDSEIEIIKICMKNNVQRLITKHKYLSIVEGCCYKLETETACATHSLKYEPRLALYVLAKGYIPIDEDPFEQSYDGVRVAVREGVFVPFTSPLRMGSGIQRCLSGTLSFFIEHTHGLCCLTSAHVMLTKDEHEQCKQNNGHIHAFLSDAQVRRQDSLESIGTLVEAICKEGGLAEAGVEIALIQMGQTYDIDGALSTQKDLEFSSGKTLQANLCNSRCFKVGKESGLTKGTIINIGQAGFVRQIISIPHLGYSFNMYNQIQVKPLTPKFATEGDSGAPVFVKDGDGQNACIGIVLGGRSDGVIYVTPITRIIQELGITQLKSFSQNVSKISSDLEIVKQDVSILNRKVDTLNSNIEAVLAHLRQNSNKN</sequence>
<feature type="region of interest" description="Disordered" evidence="1">
    <location>
        <begin position="255"/>
        <end position="280"/>
    </location>
</feature>
<name>A0A9D4DUG8_DREPO</name>
<gene>
    <name evidence="2" type="ORF">DPMN_190593</name>
</gene>
<dbReference type="PANTHER" id="PTHR35083">
    <property type="entry name" value="RGD1565685 PROTEIN"/>
    <property type="match status" value="1"/>
</dbReference>
<dbReference type="Proteomes" id="UP000828390">
    <property type="component" value="Unassembled WGS sequence"/>
</dbReference>
<comment type="caution">
    <text evidence="2">The sequence shown here is derived from an EMBL/GenBank/DDBJ whole genome shotgun (WGS) entry which is preliminary data.</text>
</comment>